<dbReference type="InterPro" id="IPR006076">
    <property type="entry name" value="FAD-dep_OxRdtase"/>
</dbReference>
<comment type="catalytic activity">
    <reaction evidence="13">
        <text>a quinone + sn-glycerol 3-phosphate = dihydroxyacetone phosphate + a quinol</text>
        <dbReference type="Rhea" id="RHEA:18977"/>
        <dbReference type="ChEBI" id="CHEBI:24646"/>
        <dbReference type="ChEBI" id="CHEBI:57597"/>
        <dbReference type="ChEBI" id="CHEBI:57642"/>
        <dbReference type="ChEBI" id="CHEBI:132124"/>
        <dbReference type="EC" id="1.1.5.3"/>
    </reaction>
</comment>
<evidence type="ECO:0000259" key="16">
    <source>
        <dbReference type="Pfam" id="PF04324"/>
    </source>
</evidence>
<feature type="region of interest" description="Disordered" evidence="14">
    <location>
        <begin position="377"/>
        <end position="402"/>
    </location>
</feature>
<dbReference type="InterPro" id="IPR017752">
    <property type="entry name" value="G3P_DH_GlpA_su"/>
</dbReference>
<dbReference type="EMBL" id="NSIT01000062">
    <property type="protein sequence ID" value="PJE79539.1"/>
    <property type="molecule type" value="Genomic_DNA"/>
</dbReference>
<comment type="pathway">
    <text evidence="4">Polyol metabolism; glycerol degradation via glycerol kinase pathway; glycerone phosphate from sn-glycerol 3-phosphate (anaerobic route): step 1/1.</text>
</comment>
<evidence type="ECO:0000256" key="14">
    <source>
        <dbReference type="SAM" id="MobiDB-lite"/>
    </source>
</evidence>
<dbReference type="FunFam" id="3.50.50.60:FF:000102">
    <property type="entry name" value="Glycerol-3-phosphate dehydrogenase"/>
    <property type="match status" value="1"/>
</dbReference>
<keyword evidence="10" id="KW-0274">FAD</keyword>
<keyword evidence="9" id="KW-0285">Flavoprotein</keyword>
<dbReference type="InterPro" id="IPR036188">
    <property type="entry name" value="FAD/NAD-bd_sf"/>
</dbReference>
<evidence type="ECO:0000256" key="6">
    <source>
        <dbReference type="ARBA" id="ARBA00011331"/>
    </source>
</evidence>
<dbReference type="GO" id="GO:0009331">
    <property type="term" value="C:glycerol-3-phosphate dehydrogenase (FAD) complex"/>
    <property type="evidence" value="ECO:0007669"/>
    <property type="project" value="InterPro"/>
</dbReference>
<keyword evidence="8" id="KW-1003">Cell membrane</keyword>
<evidence type="ECO:0000256" key="9">
    <source>
        <dbReference type="ARBA" id="ARBA00022630"/>
    </source>
</evidence>
<feature type="domain" description="FAD dependent oxidoreductase" evidence="15">
    <location>
        <begin position="7"/>
        <end position="355"/>
    </location>
</feature>
<dbReference type="PANTHER" id="PTHR11985">
    <property type="entry name" value="GLYCEROL-3-PHOSPHATE DEHYDROGENASE"/>
    <property type="match status" value="1"/>
</dbReference>
<dbReference type="NCBIfam" id="TIGR03377">
    <property type="entry name" value="glycerol3P_GlpA"/>
    <property type="match status" value="1"/>
</dbReference>
<evidence type="ECO:0000313" key="17">
    <source>
        <dbReference type="EMBL" id="PJE79539.1"/>
    </source>
</evidence>
<sequence length="539" mass="59132">MKNIERDVVIIGGGATGAGILRDCALRGIHAILLEKGDIAWGTTGRNHGLLHSGARYAVTDAPSAKECIKENRILKNIARHCVEDTGGLFLTLPDDSLEYQEKFIKSCHQANIDAKRLTPEQALQLEPSANPAMIGAVKVPDGSIDPFRLTASNILDAEEHGSEIMTYTEVTGLLKHQGRVTGVECINTKTGEKLAIHGQQVVNACGIWGQKIAEYADLSIKMMPSKGTLLIIDYRLNRMVLNRCRKPADADILVPGDTVSVIGTTSIKIPYDQIDNPPIDPEEVDLLIREGEKLAPALGRSRIVRAYAGVRPLVASDGESGRNVSRGIVLLDHQSLDNLPGFITIAGGKLMTYRLMAEETTNLIAKHLGNTAPCTTATEKLPGAEETTKPSSSLSRPLSGSAVYRHGQRANKFLSDTPEEKTIVCECEMVSRGEIDYAIKELNAISLEDLRRRTRLGMGPCQGEVCTCRAANILNRSKTIKEYDPINDIHDFLEERWKGNRPVLWGDTLRESEFSHWIYQSLLGYDTLKNTSETTAEQ</sequence>
<evidence type="ECO:0000256" key="7">
    <source>
        <dbReference type="ARBA" id="ARBA00013029"/>
    </source>
</evidence>
<dbReference type="PROSITE" id="PS00978">
    <property type="entry name" value="FAD_G3PDH_2"/>
    <property type="match status" value="1"/>
</dbReference>
<keyword evidence="12" id="KW-0472">Membrane</keyword>
<accession>A0A2H9T8M7</accession>
<comment type="cofactor">
    <cofactor evidence="2">
        <name>FAD</name>
        <dbReference type="ChEBI" id="CHEBI:57692"/>
    </cofactor>
</comment>
<dbReference type="GO" id="GO:0019563">
    <property type="term" value="P:glycerol catabolic process"/>
    <property type="evidence" value="ECO:0007669"/>
    <property type="project" value="UniProtKB-UniPathway"/>
</dbReference>
<evidence type="ECO:0000256" key="4">
    <source>
        <dbReference type="ARBA" id="ARBA00005157"/>
    </source>
</evidence>
<evidence type="ECO:0000256" key="1">
    <source>
        <dbReference type="ARBA" id="ARBA00001917"/>
    </source>
</evidence>
<dbReference type="GO" id="GO:0005886">
    <property type="term" value="C:plasma membrane"/>
    <property type="evidence" value="ECO:0007669"/>
    <property type="project" value="UniProtKB-SubCell"/>
</dbReference>
<evidence type="ECO:0000256" key="13">
    <source>
        <dbReference type="ARBA" id="ARBA00049055"/>
    </source>
</evidence>
<proteinExistence type="inferred from homology"/>
<dbReference type="Pfam" id="PF04324">
    <property type="entry name" value="Fer2_BFD"/>
    <property type="match status" value="1"/>
</dbReference>
<dbReference type="GO" id="GO:0010181">
    <property type="term" value="F:FMN binding"/>
    <property type="evidence" value="ECO:0007669"/>
    <property type="project" value="InterPro"/>
</dbReference>
<protein>
    <recommendedName>
        <fullName evidence="7">glycerol-3-phosphate dehydrogenase</fullName>
        <ecNumber evidence="7">1.1.5.3</ecNumber>
    </recommendedName>
</protein>
<dbReference type="Gene3D" id="3.50.50.60">
    <property type="entry name" value="FAD/NAD(P)-binding domain"/>
    <property type="match status" value="3"/>
</dbReference>
<dbReference type="InterPro" id="IPR041854">
    <property type="entry name" value="BFD-like_2Fe2S-bd_dom_sf"/>
</dbReference>
<dbReference type="InterPro" id="IPR007419">
    <property type="entry name" value="BFD-like_2Fe2S-bd_dom"/>
</dbReference>
<organism evidence="17">
    <name type="scientific">invertebrate metagenome</name>
    <dbReference type="NCBI Taxonomy" id="1711999"/>
    <lineage>
        <taxon>unclassified sequences</taxon>
        <taxon>metagenomes</taxon>
        <taxon>organismal metagenomes</taxon>
    </lineage>
</organism>
<evidence type="ECO:0000256" key="3">
    <source>
        <dbReference type="ARBA" id="ARBA00004202"/>
    </source>
</evidence>
<comment type="cofactor">
    <cofactor evidence="1">
        <name>FMN</name>
        <dbReference type="ChEBI" id="CHEBI:58210"/>
    </cofactor>
</comment>
<dbReference type="AlphaFoldDB" id="A0A2H9T8M7"/>
<dbReference type="PANTHER" id="PTHR11985:SF35">
    <property type="entry name" value="ANAEROBIC GLYCEROL-3-PHOSPHATE DEHYDROGENASE SUBUNIT A"/>
    <property type="match status" value="1"/>
</dbReference>
<dbReference type="GO" id="GO:0050660">
    <property type="term" value="F:flavin adenine dinucleotide binding"/>
    <property type="evidence" value="ECO:0007669"/>
    <property type="project" value="InterPro"/>
</dbReference>
<dbReference type="CDD" id="cd19946">
    <property type="entry name" value="GlpA-like_Fer2_BFD-like"/>
    <property type="match status" value="1"/>
</dbReference>
<dbReference type="Gene3D" id="1.10.10.1100">
    <property type="entry name" value="BFD-like [2Fe-2S]-binding domain"/>
    <property type="match status" value="1"/>
</dbReference>
<feature type="domain" description="BFD-like [2Fe-2S]-binding" evidence="16">
    <location>
        <begin position="424"/>
        <end position="476"/>
    </location>
</feature>
<evidence type="ECO:0000256" key="12">
    <source>
        <dbReference type="ARBA" id="ARBA00023136"/>
    </source>
</evidence>
<dbReference type="GO" id="GO:0046168">
    <property type="term" value="P:glycerol-3-phosphate catabolic process"/>
    <property type="evidence" value="ECO:0007669"/>
    <property type="project" value="TreeGrafter"/>
</dbReference>
<evidence type="ECO:0000256" key="10">
    <source>
        <dbReference type="ARBA" id="ARBA00022827"/>
    </source>
</evidence>
<dbReference type="SUPFAM" id="SSF51905">
    <property type="entry name" value="FAD/NAD(P)-binding domain"/>
    <property type="match status" value="1"/>
</dbReference>
<evidence type="ECO:0000259" key="15">
    <source>
        <dbReference type="Pfam" id="PF01266"/>
    </source>
</evidence>
<dbReference type="GO" id="GO:0004368">
    <property type="term" value="F:glycerol-3-phosphate dehydrogenase (quinone) activity"/>
    <property type="evidence" value="ECO:0007669"/>
    <property type="project" value="UniProtKB-EC"/>
</dbReference>
<feature type="compositionally biased region" description="Low complexity" evidence="14">
    <location>
        <begin position="391"/>
        <end position="402"/>
    </location>
</feature>
<reference evidence="17" key="1">
    <citation type="journal article" date="2017" name="Appl. Environ. Microbiol.">
        <title>Molecular characterization of an Endozoicomonas-like organism causing infection in king scallop Pecten maximus L.</title>
        <authorList>
            <person name="Cano I."/>
            <person name="van Aerle R."/>
            <person name="Ross S."/>
            <person name="Verner-Jeffreys D.W."/>
            <person name="Paley R.K."/>
            <person name="Rimmer G."/>
            <person name="Ryder D."/>
            <person name="Hooper P."/>
            <person name="Stone D."/>
            <person name="Feist S.W."/>
        </authorList>
    </citation>
    <scope>NUCLEOTIDE SEQUENCE</scope>
</reference>
<dbReference type="Pfam" id="PF01266">
    <property type="entry name" value="DAO"/>
    <property type="match status" value="1"/>
</dbReference>
<evidence type="ECO:0000256" key="5">
    <source>
        <dbReference type="ARBA" id="ARBA00007330"/>
    </source>
</evidence>
<evidence type="ECO:0000256" key="8">
    <source>
        <dbReference type="ARBA" id="ARBA00022475"/>
    </source>
</evidence>
<dbReference type="InterPro" id="IPR000447">
    <property type="entry name" value="G3P_DH_FAD-dep"/>
</dbReference>
<comment type="caution">
    <text evidence="17">The sequence shown here is derived from an EMBL/GenBank/DDBJ whole genome shotgun (WGS) entry which is preliminary data.</text>
</comment>
<dbReference type="PRINTS" id="PR01001">
    <property type="entry name" value="FADG3PDH"/>
</dbReference>
<dbReference type="EC" id="1.1.5.3" evidence="7"/>
<comment type="subcellular location">
    <subcellularLocation>
        <location evidence="3">Cell membrane</location>
        <topology evidence="3">Peripheral membrane protein</topology>
    </subcellularLocation>
</comment>
<name>A0A2H9T8M7_9ZZZZ</name>
<evidence type="ECO:0000256" key="2">
    <source>
        <dbReference type="ARBA" id="ARBA00001974"/>
    </source>
</evidence>
<dbReference type="NCBIfam" id="NF008313">
    <property type="entry name" value="PRK11101.1"/>
    <property type="match status" value="1"/>
</dbReference>
<gene>
    <name evidence="17" type="primary">glpA</name>
    <name evidence="17" type="ORF">CI610_01480</name>
</gene>
<keyword evidence="11 17" id="KW-0560">Oxidoreductase</keyword>
<evidence type="ECO:0000256" key="11">
    <source>
        <dbReference type="ARBA" id="ARBA00023002"/>
    </source>
</evidence>
<comment type="subunit">
    <text evidence="6">Composed of a catalytic GlpA/B dimer and of membrane bound GlpC.</text>
</comment>
<comment type="similarity">
    <text evidence="5">Belongs to the FAD-dependent glycerol-3-phosphate dehydrogenase family.</text>
</comment>
<dbReference type="UniPathway" id="UPA00618">
    <property type="reaction ID" value="UER00673"/>
</dbReference>